<evidence type="ECO:0000256" key="10">
    <source>
        <dbReference type="PIRSR" id="PIRSR600101-2"/>
    </source>
</evidence>
<keyword evidence="11" id="KW-0317">Glutathione biosynthesis</keyword>
<organism evidence="12 13">
    <name type="scientific">Aestuariibaculum marinum</name>
    <dbReference type="NCBI Taxonomy" id="2683592"/>
    <lineage>
        <taxon>Bacteria</taxon>
        <taxon>Pseudomonadati</taxon>
        <taxon>Bacteroidota</taxon>
        <taxon>Flavobacteriia</taxon>
        <taxon>Flavobacteriales</taxon>
        <taxon>Flavobacteriaceae</taxon>
    </lineage>
</organism>
<comment type="caution">
    <text evidence="12">The sequence shown here is derived from an EMBL/GenBank/DDBJ whole genome shotgun (WGS) entry which is preliminary data.</text>
</comment>
<dbReference type="UniPathway" id="UPA00204"/>
<dbReference type="Gene3D" id="1.10.246.130">
    <property type="match status" value="1"/>
</dbReference>
<evidence type="ECO:0000256" key="6">
    <source>
        <dbReference type="ARBA" id="ARBA00023145"/>
    </source>
</evidence>
<dbReference type="GO" id="GO:0006750">
    <property type="term" value="P:glutathione biosynthetic process"/>
    <property type="evidence" value="ECO:0007669"/>
    <property type="project" value="UniProtKB-KW"/>
</dbReference>
<evidence type="ECO:0000256" key="5">
    <source>
        <dbReference type="ARBA" id="ARBA00022801"/>
    </source>
</evidence>
<dbReference type="GO" id="GO:0006751">
    <property type="term" value="P:glutathione catabolic process"/>
    <property type="evidence" value="ECO:0007669"/>
    <property type="project" value="UniProtKB-UniRule"/>
</dbReference>
<dbReference type="PRINTS" id="PR01210">
    <property type="entry name" value="GGTRANSPTASE"/>
</dbReference>
<evidence type="ECO:0000313" key="13">
    <source>
        <dbReference type="Proteomes" id="UP000621516"/>
    </source>
</evidence>
<name>A0A8J6Q4S9_9FLAO</name>
<comment type="catalytic activity">
    <reaction evidence="2 11">
        <text>glutathione + H2O = L-cysteinylglycine + L-glutamate</text>
        <dbReference type="Rhea" id="RHEA:28807"/>
        <dbReference type="ChEBI" id="CHEBI:15377"/>
        <dbReference type="ChEBI" id="CHEBI:29985"/>
        <dbReference type="ChEBI" id="CHEBI:57925"/>
        <dbReference type="ChEBI" id="CHEBI:61694"/>
        <dbReference type="EC" id="3.4.19.13"/>
    </reaction>
</comment>
<dbReference type="AlphaFoldDB" id="A0A8J6Q4S9"/>
<gene>
    <name evidence="12" type="primary">ggt</name>
    <name evidence="12" type="ORF">ICJ85_12955</name>
</gene>
<sequence length="570" mass="62882">MKHLKTVILFLLFIAFDFPKIHGQTYAKNGMVVSSSKIASKVGVDILKQGGNAIDASVATAFALAVTHPSAGNIGGGGFLVYLDTTGFSTTIDFREKAPLNASPDMFLNEEGTLPKDKNLYGKESTINHIGLKSVGVPGTVAGLYLAHKKYGKLPWKTLVQPAIDLAENGFELPYSIAQFAIFTNENSDIEFLKDYFKNKKGELVKFGEVWQQPALANTLKLIRDKGKDGFYKGEVAQEIELFMKKNGGIITKKDLKTYEAIERKPIEGTYKGYDIYSMPPPSSGGVALVEMMNMMEQANLDSIAFNSTKYVHLLAEVMRRTFADRAEHLGDPDFNLNMPLDKLTSKAFAKNRFEHIDMTQASPSNPTTFGQIYDGQNTTHFSVVDKDGNAVALTYTLEHSYGSGMGSKKLGFIFNNEMGDFNPKPNVTNEEGLIGTNPNIIQPEKRMLSSMTPTIIAKDGKPYLVIGSPGGKTIINTVFQTVLNVLAYNMPIDKAIESMKIHHQWLPDRIVYEQDKLSPDTKKNLELMGHQLMPVYRLGELMGIQIDSENHILIGTSDSWSAEGAAIGY</sequence>
<dbReference type="EC" id="2.3.2.2" evidence="11"/>
<reference evidence="12 13" key="1">
    <citation type="journal article" date="2018" name="J. Microbiol.">
        <title>Aestuariibaculum marinum sp. nov., a marine bacterium isolated from seawater in South Korea.</title>
        <authorList>
            <person name="Choi J."/>
            <person name="Lee D."/>
            <person name="Jang J.H."/>
            <person name="Cha S."/>
            <person name="Seo T."/>
        </authorList>
    </citation>
    <scope>NUCLEOTIDE SEQUENCE [LARGE SCALE GENOMIC DNA]</scope>
    <source>
        <strain evidence="12 13">IP7</strain>
    </source>
</reference>
<dbReference type="EC" id="3.4.19.13" evidence="11"/>
<dbReference type="InterPro" id="IPR055262">
    <property type="entry name" value="GGT_CS"/>
</dbReference>
<dbReference type="Gene3D" id="3.60.20.40">
    <property type="match status" value="1"/>
</dbReference>
<dbReference type="PROSITE" id="PS00462">
    <property type="entry name" value="G_GLU_TRANSPEPTIDASE"/>
    <property type="match status" value="1"/>
</dbReference>
<evidence type="ECO:0000256" key="3">
    <source>
        <dbReference type="ARBA" id="ARBA00009381"/>
    </source>
</evidence>
<dbReference type="EMBL" id="JACVXD010000008">
    <property type="protein sequence ID" value="MBD0824927.1"/>
    <property type="molecule type" value="Genomic_DNA"/>
</dbReference>
<comment type="subunit">
    <text evidence="11">This enzyme consists of two polypeptide chains, which are synthesized in precursor form from a single polypeptide.</text>
</comment>
<dbReference type="PANTHER" id="PTHR43199:SF1">
    <property type="entry name" value="GLUTATHIONE HYDROLASE PROENZYME"/>
    <property type="match status" value="1"/>
</dbReference>
<feature type="binding site" evidence="10">
    <location>
        <position position="472"/>
    </location>
    <ligand>
        <name>L-glutamate</name>
        <dbReference type="ChEBI" id="CHEBI:29985"/>
    </ligand>
</feature>
<feature type="binding site" evidence="10">
    <location>
        <position position="95"/>
    </location>
    <ligand>
        <name>L-glutamate</name>
        <dbReference type="ChEBI" id="CHEBI:29985"/>
    </ligand>
</feature>
<evidence type="ECO:0000256" key="1">
    <source>
        <dbReference type="ARBA" id="ARBA00001049"/>
    </source>
</evidence>
<comment type="pathway">
    <text evidence="11">Sulfur metabolism; glutathione metabolism.</text>
</comment>
<dbReference type="InterPro" id="IPR029055">
    <property type="entry name" value="Ntn_hydrolases_N"/>
</dbReference>
<evidence type="ECO:0000313" key="12">
    <source>
        <dbReference type="EMBL" id="MBD0824927.1"/>
    </source>
</evidence>
<dbReference type="NCBIfam" id="TIGR00066">
    <property type="entry name" value="g_glut_trans"/>
    <property type="match status" value="1"/>
</dbReference>
<comment type="PTM">
    <text evidence="11">Cleaved by autocatalysis into a large and a small subunit.</text>
</comment>
<comment type="similarity">
    <text evidence="3 11">Belongs to the gamma-glutamyltransferase family.</text>
</comment>
<dbReference type="PANTHER" id="PTHR43199">
    <property type="entry name" value="GLUTATHIONE HYDROLASE"/>
    <property type="match status" value="1"/>
</dbReference>
<dbReference type="InterPro" id="IPR043137">
    <property type="entry name" value="GGT_ssub_C"/>
</dbReference>
<proteinExistence type="inferred from homology"/>
<keyword evidence="7 11" id="KW-0012">Acyltransferase</keyword>
<keyword evidence="4 11" id="KW-0808">Transferase</keyword>
<dbReference type="InterPro" id="IPR043138">
    <property type="entry name" value="GGT_lsub"/>
</dbReference>
<evidence type="ECO:0000256" key="7">
    <source>
        <dbReference type="ARBA" id="ARBA00023315"/>
    </source>
</evidence>
<keyword evidence="5 11" id="KW-0378">Hydrolase</keyword>
<feature type="binding site" evidence="10">
    <location>
        <begin position="450"/>
        <end position="451"/>
    </location>
    <ligand>
        <name>L-glutamate</name>
        <dbReference type="ChEBI" id="CHEBI:29985"/>
    </ligand>
</feature>
<protein>
    <recommendedName>
        <fullName evidence="11">Glutathione hydrolase proenzyme</fullName>
        <ecNumber evidence="11">2.3.2.2</ecNumber>
        <ecNumber evidence="11">3.4.19.13</ecNumber>
    </recommendedName>
    <component>
        <recommendedName>
            <fullName evidence="11">Glutathione hydrolase large chain</fullName>
        </recommendedName>
    </component>
    <component>
        <recommendedName>
            <fullName evidence="11">Glutathione hydrolase small chain</fullName>
        </recommendedName>
    </component>
</protein>
<keyword evidence="6 11" id="KW-0865">Zymogen</keyword>
<dbReference type="RefSeq" id="WP_188224221.1">
    <property type="nucleotide sequence ID" value="NZ_JACVXD010000008.1"/>
</dbReference>
<comment type="catalytic activity">
    <reaction evidence="1 11">
        <text>an S-substituted glutathione + H2O = an S-substituted L-cysteinylglycine + L-glutamate</text>
        <dbReference type="Rhea" id="RHEA:59468"/>
        <dbReference type="ChEBI" id="CHEBI:15377"/>
        <dbReference type="ChEBI" id="CHEBI:29985"/>
        <dbReference type="ChEBI" id="CHEBI:90779"/>
        <dbReference type="ChEBI" id="CHEBI:143103"/>
        <dbReference type="EC" id="3.4.19.13"/>
    </reaction>
</comment>
<feature type="active site" description="Nucleophile" evidence="9">
    <location>
        <position position="379"/>
    </location>
</feature>
<dbReference type="GO" id="GO:0036374">
    <property type="term" value="F:glutathione hydrolase activity"/>
    <property type="evidence" value="ECO:0007669"/>
    <property type="project" value="UniProtKB-UniRule"/>
</dbReference>
<keyword evidence="13" id="KW-1185">Reference proteome</keyword>
<dbReference type="SUPFAM" id="SSF56235">
    <property type="entry name" value="N-terminal nucleophile aminohydrolases (Ntn hydrolases)"/>
    <property type="match status" value="1"/>
</dbReference>
<dbReference type="InterPro" id="IPR051792">
    <property type="entry name" value="GGT_bact"/>
</dbReference>
<evidence type="ECO:0000256" key="11">
    <source>
        <dbReference type="RuleBase" id="RU368036"/>
    </source>
</evidence>
<evidence type="ECO:0000256" key="8">
    <source>
        <dbReference type="ARBA" id="ARBA00047417"/>
    </source>
</evidence>
<evidence type="ECO:0000256" key="9">
    <source>
        <dbReference type="PIRSR" id="PIRSR600101-1"/>
    </source>
</evidence>
<evidence type="ECO:0000256" key="2">
    <source>
        <dbReference type="ARBA" id="ARBA00001089"/>
    </source>
</evidence>
<evidence type="ECO:0000256" key="4">
    <source>
        <dbReference type="ARBA" id="ARBA00022679"/>
    </source>
</evidence>
<dbReference type="Proteomes" id="UP000621516">
    <property type="component" value="Unassembled WGS sequence"/>
</dbReference>
<dbReference type="Pfam" id="PF01019">
    <property type="entry name" value="G_glu_transpept"/>
    <property type="match status" value="1"/>
</dbReference>
<accession>A0A8J6Q4S9</accession>
<dbReference type="InterPro" id="IPR000101">
    <property type="entry name" value="GGT_peptidase"/>
</dbReference>
<comment type="catalytic activity">
    <reaction evidence="8 11">
        <text>an N-terminal (5-L-glutamyl)-[peptide] + an alpha-amino acid = 5-L-glutamyl amino acid + an N-terminal L-alpha-aminoacyl-[peptide]</text>
        <dbReference type="Rhea" id="RHEA:23904"/>
        <dbReference type="Rhea" id="RHEA-COMP:9780"/>
        <dbReference type="Rhea" id="RHEA-COMP:9795"/>
        <dbReference type="ChEBI" id="CHEBI:77644"/>
        <dbReference type="ChEBI" id="CHEBI:78597"/>
        <dbReference type="ChEBI" id="CHEBI:78599"/>
        <dbReference type="ChEBI" id="CHEBI:78608"/>
        <dbReference type="EC" id="2.3.2.2"/>
    </reaction>
</comment>
<dbReference type="GO" id="GO:0103068">
    <property type="term" value="F:leukotriene C4 gamma-glutamyl transferase activity"/>
    <property type="evidence" value="ECO:0007669"/>
    <property type="project" value="UniProtKB-EC"/>
</dbReference>
<feature type="binding site" evidence="10">
    <location>
        <position position="421"/>
    </location>
    <ligand>
        <name>L-glutamate</name>
        <dbReference type="ChEBI" id="CHEBI:29985"/>
    </ligand>
</feature>